<evidence type="ECO:0000256" key="3">
    <source>
        <dbReference type="ARBA" id="ARBA00023125"/>
    </source>
</evidence>
<dbReference type="PANTHER" id="PTHR30419">
    <property type="entry name" value="HTH-TYPE TRANSCRIPTIONAL REGULATOR YBHD"/>
    <property type="match status" value="1"/>
</dbReference>
<dbReference type="AlphaFoldDB" id="A0A1I7E6H6"/>
<organism evidence="7 8">
    <name type="scientific">Paraburkholderia aspalathi</name>
    <dbReference type="NCBI Taxonomy" id="1324617"/>
    <lineage>
        <taxon>Bacteria</taxon>
        <taxon>Pseudomonadati</taxon>
        <taxon>Pseudomonadota</taxon>
        <taxon>Betaproteobacteria</taxon>
        <taxon>Burkholderiales</taxon>
        <taxon>Burkholderiaceae</taxon>
        <taxon>Paraburkholderia</taxon>
    </lineage>
</organism>
<evidence type="ECO:0000259" key="6">
    <source>
        <dbReference type="PROSITE" id="PS50931"/>
    </source>
</evidence>
<evidence type="ECO:0000256" key="1">
    <source>
        <dbReference type="ARBA" id="ARBA00009437"/>
    </source>
</evidence>
<dbReference type="Pfam" id="PF00126">
    <property type="entry name" value="HTH_1"/>
    <property type="match status" value="1"/>
</dbReference>
<dbReference type="SUPFAM" id="SSF53850">
    <property type="entry name" value="Periplasmic binding protein-like II"/>
    <property type="match status" value="1"/>
</dbReference>
<dbReference type="PANTHER" id="PTHR30419:SF2">
    <property type="entry name" value="LYSR FAMILY TRANSCRIPTIONAL REGULATOR"/>
    <property type="match status" value="1"/>
</dbReference>
<dbReference type="InterPro" id="IPR005119">
    <property type="entry name" value="LysR_subst-bd"/>
</dbReference>
<gene>
    <name evidence="7" type="ORF">SAMN05192563_101482</name>
</gene>
<evidence type="ECO:0000256" key="2">
    <source>
        <dbReference type="ARBA" id="ARBA00023015"/>
    </source>
</evidence>
<dbReference type="Pfam" id="PF03466">
    <property type="entry name" value="LysR_substrate"/>
    <property type="match status" value="1"/>
</dbReference>
<dbReference type="Gene3D" id="3.40.190.290">
    <property type="match status" value="1"/>
</dbReference>
<dbReference type="InterPro" id="IPR000847">
    <property type="entry name" value="LysR_HTH_N"/>
</dbReference>
<name>A0A1I7E6H6_9BURK</name>
<evidence type="ECO:0000256" key="5">
    <source>
        <dbReference type="SAM" id="MobiDB-lite"/>
    </source>
</evidence>
<keyword evidence="4" id="KW-0804">Transcription</keyword>
<dbReference type="InterPro" id="IPR036388">
    <property type="entry name" value="WH-like_DNA-bd_sf"/>
</dbReference>
<dbReference type="Proteomes" id="UP000198844">
    <property type="component" value="Unassembled WGS sequence"/>
</dbReference>
<comment type="similarity">
    <text evidence="1">Belongs to the LysR transcriptional regulatory family.</text>
</comment>
<dbReference type="FunFam" id="1.10.10.10:FF:000001">
    <property type="entry name" value="LysR family transcriptional regulator"/>
    <property type="match status" value="1"/>
</dbReference>
<dbReference type="GO" id="GO:0003700">
    <property type="term" value="F:DNA-binding transcription factor activity"/>
    <property type="evidence" value="ECO:0007669"/>
    <property type="project" value="InterPro"/>
</dbReference>
<dbReference type="InterPro" id="IPR050950">
    <property type="entry name" value="HTH-type_LysR_regulators"/>
</dbReference>
<accession>A0A1I7E6H6</accession>
<protein>
    <submittedName>
        <fullName evidence="7">DNA-binding transcriptional regulator, LysR family</fullName>
    </submittedName>
</protein>
<proteinExistence type="inferred from homology"/>
<evidence type="ECO:0000313" key="8">
    <source>
        <dbReference type="Proteomes" id="UP000198844"/>
    </source>
</evidence>
<dbReference type="SUPFAM" id="SSF46785">
    <property type="entry name" value="Winged helix' DNA-binding domain"/>
    <property type="match status" value="1"/>
</dbReference>
<dbReference type="PROSITE" id="PS50931">
    <property type="entry name" value="HTH_LYSR"/>
    <property type="match status" value="1"/>
</dbReference>
<sequence length="364" mass="39863">MPLKSAAKRLPYRSVQQRPALPRPAAPRSLLCFTRSQPATPGQDPTRRLSTSSRAKRHTPMTSSSHYDLQSLRLFIVVAELGSLTKAAERTCMTLSAVSKRMADLERSIDCTLMLRQPRGIELTAAGKGLLAHARQVADRVNRMANEMSDYAAGVRGHVRVWANTSSIIQFLPHDVQAFLSDNPSVKISLEERLSDEVVAAIRSGTADIGIFADNVLAPGIEKAVYRQDKLVLLVPQDHPLASLEEVAFADTLDFEYVGLNEGSSLLARLLDAAFSADRALKLRIQVHSFDGICRMIEHGLGIGILPEGAVRTEILATGLRAVNLTDAWAQRTLWIGTLSRETLSPEALRLLDFMSGRTDSTDS</sequence>
<feature type="domain" description="HTH lysR-type" evidence="6">
    <location>
        <begin position="67"/>
        <end position="124"/>
    </location>
</feature>
<dbReference type="EMBL" id="FPBH01000014">
    <property type="protein sequence ID" value="SFU19515.1"/>
    <property type="molecule type" value="Genomic_DNA"/>
</dbReference>
<reference evidence="7 8" key="1">
    <citation type="submission" date="2016-10" db="EMBL/GenBank/DDBJ databases">
        <authorList>
            <person name="de Groot N.N."/>
        </authorList>
    </citation>
    <scope>NUCLEOTIDE SEQUENCE [LARGE SCALE GENOMIC DNA]</scope>
    <source>
        <strain evidence="7 8">LMG 27731</strain>
    </source>
</reference>
<dbReference type="CDD" id="cd08421">
    <property type="entry name" value="PBP2_LTTR_like_1"/>
    <property type="match status" value="1"/>
</dbReference>
<dbReference type="GO" id="GO:0005829">
    <property type="term" value="C:cytosol"/>
    <property type="evidence" value="ECO:0007669"/>
    <property type="project" value="TreeGrafter"/>
</dbReference>
<dbReference type="InterPro" id="IPR036390">
    <property type="entry name" value="WH_DNA-bd_sf"/>
</dbReference>
<evidence type="ECO:0000313" key="7">
    <source>
        <dbReference type="EMBL" id="SFU19515.1"/>
    </source>
</evidence>
<dbReference type="GO" id="GO:0003677">
    <property type="term" value="F:DNA binding"/>
    <property type="evidence" value="ECO:0007669"/>
    <property type="project" value="UniProtKB-KW"/>
</dbReference>
<keyword evidence="3 7" id="KW-0238">DNA-binding</keyword>
<evidence type="ECO:0000256" key="4">
    <source>
        <dbReference type="ARBA" id="ARBA00023163"/>
    </source>
</evidence>
<feature type="region of interest" description="Disordered" evidence="5">
    <location>
        <begin position="1"/>
        <end position="64"/>
    </location>
</feature>
<dbReference type="Gene3D" id="1.10.10.10">
    <property type="entry name" value="Winged helix-like DNA-binding domain superfamily/Winged helix DNA-binding domain"/>
    <property type="match status" value="1"/>
</dbReference>
<feature type="compositionally biased region" description="Basic residues" evidence="5">
    <location>
        <begin position="1"/>
        <end position="11"/>
    </location>
</feature>
<keyword evidence="2" id="KW-0805">Transcription regulation</keyword>